<feature type="active site" description="Proton donor" evidence="1">
    <location>
        <position position="51"/>
    </location>
</feature>
<dbReference type="Pfam" id="PF00248">
    <property type="entry name" value="Aldo_ket_red"/>
    <property type="match status" value="1"/>
</dbReference>
<evidence type="ECO:0000313" key="5">
    <source>
        <dbReference type="EMBL" id="KAJ8481634.1"/>
    </source>
</evidence>
<dbReference type="InterPro" id="IPR023210">
    <property type="entry name" value="NADP_OxRdtase_dom"/>
</dbReference>
<dbReference type="CDD" id="cd19120">
    <property type="entry name" value="AKR_AKR3C2-3"/>
    <property type="match status" value="1"/>
</dbReference>
<dbReference type="PIRSF" id="PIRSF000097">
    <property type="entry name" value="AKR"/>
    <property type="match status" value="1"/>
</dbReference>
<protein>
    <recommendedName>
        <fullName evidence="4">NADP-dependent oxidoreductase domain-containing protein</fullName>
    </recommendedName>
</protein>
<dbReference type="InterPro" id="IPR018170">
    <property type="entry name" value="Aldo/ket_reductase_CS"/>
</dbReference>
<organism evidence="5 6">
    <name type="scientific">Trametes cubensis</name>
    <dbReference type="NCBI Taxonomy" id="1111947"/>
    <lineage>
        <taxon>Eukaryota</taxon>
        <taxon>Fungi</taxon>
        <taxon>Dikarya</taxon>
        <taxon>Basidiomycota</taxon>
        <taxon>Agaricomycotina</taxon>
        <taxon>Agaricomycetes</taxon>
        <taxon>Polyporales</taxon>
        <taxon>Polyporaceae</taxon>
        <taxon>Trametes</taxon>
    </lineage>
</organism>
<dbReference type="EMBL" id="JAPEVG010000132">
    <property type="protein sequence ID" value="KAJ8481634.1"/>
    <property type="molecule type" value="Genomic_DNA"/>
</dbReference>
<reference evidence="5" key="1">
    <citation type="submission" date="2022-11" db="EMBL/GenBank/DDBJ databases">
        <title>Genome Sequence of Cubamyces cubensis.</title>
        <authorList>
            <person name="Buettner E."/>
        </authorList>
    </citation>
    <scope>NUCLEOTIDE SEQUENCE</scope>
    <source>
        <strain evidence="5">MPL-01</strain>
    </source>
</reference>
<name>A0AAD7TT60_9APHY</name>
<gene>
    <name evidence="5" type="ORF">ONZ51_g5882</name>
</gene>
<dbReference type="Proteomes" id="UP001215151">
    <property type="component" value="Unassembled WGS sequence"/>
</dbReference>
<dbReference type="SUPFAM" id="SSF51430">
    <property type="entry name" value="NAD(P)-linked oxidoreductase"/>
    <property type="match status" value="1"/>
</dbReference>
<accession>A0AAD7TT60</accession>
<dbReference type="PRINTS" id="PR00069">
    <property type="entry name" value="ALDKETRDTASE"/>
</dbReference>
<proteinExistence type="predicted"/>
<feature type="domain" description="NADP-dependent oxidoreductase" evidence="4">
    <location>
        <begin position="23"/>
        <end position="190"/>
    </location>
</feature>
<dbReference type="InterPro" id="IPR044494">
    <property type="entry name" value="AKR3C2/3"/>
</dbReference>
<dbReference type="PANTHER" id="PTHR11732">
    <property type="entry name" value="ALDO/KETO REDUCTASE"/>
    <property type="match status" value="1"/>
</dbReference>
<feature type="site" description="Lowers pKa of active site Tyr" evidence="3">
    <location>
        <position position="76"/>
    </location>
</feature>
<comment type="caution">
    <text evidence="5">The sequence shown here is derived from an EMBL/GenBank/DDBJ whole genome shotgun (WGS) entry which is preliminary data.</text>
</comment>
<sequence length="288" mass="32587">MPTRMIPLNDGRQIPWLGFGTGTALLYKDATEAVRNAIAHGIVHLDGAQLYENEDTLGAGIAASGVPRETLFVTTKIADLAEGMTVRESFLGSLKRLRLDYVDLLLIHSPKRTLEGRVQEVWKEFEKFQQEGLAKSIGVSNFRIKDFEELLKVATVIPAVNQIEYNPYLYKSSQPLLEYMKKYNILATSWGGITPLVHLKGGPVDPVLVSIRERLEKDTGKTVTEGQVLGLWLRYQGIPQITSSSKLERVKEYLATEELPDLTEEEFQRINKEGAKKHHRVYCEWMDE</sequence>
<evidence type="ECO:0000256" key="2">
    <source>
        <dbReference type="PIRSR" id="PIRSR000097-2"/>
    </source>
</evidence>
<dbReference type="Gene3D" id="3.20.20.100">
    <property type="entry name" value="NADP-dependent oxidoreductase domain"/>
    <property type="match status" value="1"/>
</dbReference>
<dbReference type="AlphaFoldDB" id="A0AAD7TT60"/>
<feature type="binding site" evidence="2">
    <location>
        <position position="108"/>
    </location>
    <ligand>
        <name>substrate</name>
    </ligand>
</feature>
<dbReference type="GO" id="GO:0016652">
    <property type="term" value="F:oxidoreductase activity, acting on NAD(P)H as acceptor"/>
    <property type="evidence" value="ECO:0007669"/>
    <property type="project" value="InterPro"/>
</dbReference>
<dbReference type="InterPro" id="IPR036812">
    <property type="entry name" value="NAD(P)_OxRdtase_dom_sf"/>
</dbReference>
<dbReference type="InterPro" id="IPR020471">
    <property type="entry name" value="AKR"/>
</dbReference>
<evidence type="ECO:0000256" key="3">
    <source>
        <dbReference type="PIRSR" id="PIRSR000097-3"/>
    </source>
</evidence>
<evidence type="ECO:0000313" key="6">
    <source>
        <dbReference type="Proteomes" id="UP001215151"/>
    </source>
</evidence>
<evidence type="ECO:0000259" key="4">
    <source>
        <dbReference type="Pfam" id="PF00248"/>
    </source>
</evidence>
<keyword evidence="6" id="KW-1185">Reference proteome</keyword>
<dbReference type="PROSITE" id="PS00062">
    <property type="entry name" value="ALDOKETO_REDUCTASE_2"/>
    <property type="match status" value="1"/>
</dbReference>
<evidence type="ECO:0000256" key="1">
    <source>
        <dbReference type="PIRSR" id="PIRSR000097-1"/>
    </source>
</evidence>